<dbReference type="SUPFAM" id="SSF56112">
    <property type="entry name" value="Protein kinase-like (PK-like)"/>
    <property type="match status" value="1"/>
</dbReference>
<keyword evidence="9" id="KW-0472">Membrane</keyword>
<keyword evidence="9" id="KW-1133">Transmembrane helix</keyword>
<dbReference type="InterPro" id="IPR008271">
    <property type="entry name" value="Ser/Thr_kinase_AS"/>
</dbReference>
<evidence type="ECO:0000256" key="2">
    <source>
        <dbReference type="ARBA" id="ARBA00022527"/>
    </source>
</evidence>
<keyword evidence="3" id="KW-0808">Transferase</keyword>
<feature type="domain" description="Protein kinase" evidence="10">
    <location>
        <begin position="15"/>
        <end position="279"/>
    </location>
</feature>
<dbReference type="PANTHER" id="PTHR43289:SF6">
    <property type="entry name" value="SERINE_THREONINE-PROTEIN KINASE NEKL-3"/>
    <property type="match status" value="1"/>
</dbReference>
<feature type="binding site" evidence="7">
    <location>
        <position position="44"/>
    </location>
    <ligand>
        <name>ATP</name>
        <dbReference type="ChEBI" id="CHEBI:30616"/>
    </ligand>
</feature>
<reference evidence="11" key="2">
    <citation type="submission" date="2021-04" db="EMBL/GenBank/DDBJ databases">
        <authorList>
            <person name="Gilroy R."/>
        </authorList>
    </citation>
    <scope>NUCLEOTIDE SEQUENCE</scope>
    <source>
        <strain evidence="11">ChiGjej4B4-7305</strain>
    </source>
</reference>
<dbReference type="PROSITE" id="PS50011">
    <property type="entry name" value="PROTEIN_KINASE_DOM"/>
    <property type="match status" value="1"/>
</dbReference>
<gene>
    <name evidence="11" type="ORF">H9815_02935</name>
</gene>
<proteinExistence type="predicted"/>
<dbReference type="InterPro" id="IPR017441">
    <property type="entry name" value="Protein_kinase_ATP_BS"/>
</dbReference>
<dbReference type="PROSITE" id="PS00107">
    <property type="entry name" value="PROTEIN_KINASE_ATP"/>
    <property type="match status" value="1"/>
</dbReference>
<dbReference type="GO" id="GO:0005524">
    <property type="term" value="F:ATP binding"/>
    <property type="evidence" value="ECO:0007669"/>
    <property type="project" value="UniProtKB-UniRule"/>
</dbReference>
<evidence type="ECO:0000256" key="3">
    <source>
        <dbReference type="ARBA" id="ARBA00022679"/>
    </source>
</evidence>
<dbReference type="CDD" id="cd14014">
    <property type="entry name" value="STKc_PknB_like"/>
    <property type="match status" value="1"/>
</dbReference>
<evidence type="ECO:0000256" key="5">
    <source>
        <dbReference type="ARBA" id="ARBA00022777"/>
    </source>
</evidence>
<evidence type="ECO:0000256" key="4">
    <source>
        <dbReference type="ARBA" id="ARBA00022741"/>
    </source>
</evidence>
<feature type="region of interest" description="Disordered" evidence="8">
    <location>
        <begin position="398"/>
        <end position="418"/>
    </location>
</feature>
<evidence type="ECO:0000256" key="8">
    <source>
        <dbReference type="SAM" id="MobiDB-lite"/>
    </source>
</evidence>
<organism evidence="11 12">
    <name type="scientific">Candidatus Ruania gallistercoris</name>
    <dbReference type="NCBI Taxonomy" id="2838746"/>
    <lineage>
        <taxon>Bacteria</taxon>
        <taxon>Bacillati</taxon>
        <taxon>Actinomycetota</taxon>
        <taxon>Actinomycetes</taxon>
        <taxon>Micrococcales</taxon>
        <taxon>Ruaniaceae</taxon>
        <taxon>Ruania</taxon>
    </lineage>
</organism>
<dbReference type="InterPro" id="IPR000719">
    <property type="entry name" value="Prot_kinase_dom"/>
</dbReference>
<dbReference type="Gene3D" id="1.10.510.10">
    <property type="entry name" value="Transferase(Phosphotransferase) domain 1"/>
    <property type="match status" value="1"/>
</dbReference>
<dbReference type="InterPro" id="IPR011009">
    <property type="entry name" value="Kinase-like_dom_sf"/>
</dbReference>
<feature type="region of interest" description="Disordered" evidence="8">
    <location>
        <begin position="339"/>
        <end position="369"/>
    </location>
</feature>
<dbReference type="AlphaFoldDB" id="A0A9D2EBQ7"/>
<dbReference type="Proteomes" id="UP000824037">
    <property type="component" value="Unassembled WGS sequence"/>
</dbReference>
<keyword evidence="9" id="KW-0812">Transmembrane</keyword>
<dbReference type="PROSITE" id="PS00108">
    <property type="entry name" value="PROTEIN_KINASE_ST"/>
    <property type="match status" value="1"/>
</dbReference>
<evidence type="ECO:0000256" key="6">
    <source>
        <dbReference type="ARBA" id="ARBA00022840"/>
    </source>
</evidence>
<evidence type="ECO:0000256" key="1">
    <source>
        <dbReference type="ARBA" id="ARBA00012513"/>
    </source>
</evidence>
<dbReference type="EC" id="2.7.11.1" evidence="1"/>
<dbReference type="PANTHER" id="PTHR43289">
    <property type="entry name" value="MITOGEN-ACTIVATED PROTEIN KINASE KINASE KINASE 20-RELATED"/>
    <property type="match status" value="1"/>
</dbReference>
<dbReference type="Pfam" id="PF00069">
    <property type="entry name" value="Pkinase"/>
    <property type="match status" value="1"/>
</dbReference>
<keyword evidence="6 7" id="KW-0067">ATP-binding</keyword>
<dbReference type="SMART" id="SM00220">
    <property type="entry name" value="S_TKc"/>
    <property type="match status" value="1"/>
</dbReference>
<dbReference type="EMBL" id="DXBY01000051">
    <property type="protein sequence ID" value="HIZ34709.1"/>
    <property type="molecule type" value="Genomic_DNA"/>
</dbReference>
<evidence type="ECO:0000259" key="10">
    <source>
        <dbReference type="PROSITE" id="PS50011"/>
    </source>
</evidence>
<dbReference type="GO" id="GO:0004674">
    <property type="term" value="F:protein serine/threonine kinase activity"/>
    <property type="evidence" value="ECO:0007669"/>
    <property type="project" value="UniProtKB-KW"/>
</dbReference>
<name>A0A9D2EBQ7_9MICO</name>
<keyword evidence="4 7" id="KW-0547">Nucleotide-binding</keyword>
<reference evidence="11" key="1">
    <citation type="journal article" date="2021" name="PeerJ">
        <title>Extensive microbial diversity within the chicken gut microbiome revealed by metagenomics and culture.</title>
        <authorList>
            <person name="Gilroy R."/>
            <person name="Ravi A."/>
            <person name="Getino M."/>
            <person name="Pursley I."/>
            <person name="Horton D.L."/>
            <person name="Alikhan N.F."/>
            <person name="Baker D."/>
            <person name="Gharbi K."/>
            <person name="Hall N."/>
            <person name="Watson M."/>
            <person name="Adriaenssens E.M."/>
            <person name="Foster-Nyarko E."/>
            <person name="Jarju S."/>
            <person name="Secka A."/>
            <person name="Antonio M."/>
            <person name="Oren A."/>
            <person name="Chaudhuri R.R."/>
            <person name="La Ragione R."/>
            <person name="Hildebrand F."/>
            <person name="Pallen M.J."/>
        </authorList>
    </citation>
    <scope>NUCLEOTIDE SEQUENCE</scope>
    <source>
        <strain evidence="11">ChiGjej4B4-7305</strain>
    </source>
</reference>
<evidence type="ECO:0000313" key="12">
    <source>
        <dbReference type="Proteomes" id="UP000824037"/>
    </source>
</evidence>
<accession>A0A9D2EBQ7</accession>
<comment type="caution">
    <text evidence="11">The sequence shown here is derived from an EMBL/GenBank/DDBJ whole genome shotgun (WGS) entry which is preliminary data.</text>
</comment>
<keyword evidence="5 11" id="KW-0418">Kinase</keyword>
<feature type="transmembrane region" description="Helical" evidence="9">
    <location>
        <begin position="373"/>
        <end position="395"/>
    </location>
</feature>
<evidence type="ECO:0000256" key="9">
    <source>
        <dbReference type="SAM" id="Phobius"/>
    </source>
</evidence>
<keyword evidence="2 11" id="KW-0723">Serine/threonine-protein kinase</keyword>
<sequence length="508" mass="54331">MSRRRPSQPPEIPGFEHERLVGSGGFADVFLYEQQLPRRRVAVKALLADAVTAEGLAQFVDEANLMAQLSTHPSIVTIYQAAIADDGRPYLVMEYCPRPNLSVRYRNERIGVAEALRIAARLAGAVETAHRAGILHRDIKPANVLTTDYGWPALTDFGISVATTAADDVEQAGMSIPWAAPEFFADDAPRGVGADVYALTATIYTLLAKRSPFEVAGGSNSALDLITRIEREPVPPTGRDDVPESLEEVFRRGMAKDPAQRFGSAAAFARAIQRVETELHLTPTVLDVPDTAWAHSAAPEDAEEDQRTRVRSVSTIDVNPDATRHRPAIIDPAAARAARATSAGKDTAARPEIGAAASVEETAKPPPPRRRTALIAAGAALVVVAAVTAMAVGALNQPGGVEEETSTPVTIPPEDPSAQVELPPAPVDATAERDGDTVEVAWEVPEHEGELEFYYVATAGGERWEENVGSRTSDTLEGVPDHVCVQIWSIDATNRNLSSNNDSPTVCA</sequence>
<evidence type="ECO:0000256" key="7">
    <source>
        <dbReference type="PROSITE-ProRule" id="PRU10141"/>
    </source>
</evidence>
<protein>
    <recommendedName>
        <fullName evidence="1">non-specific serine/threonine protein kinase</fullName>
        <ecNumber evidence="1">2.7.11.1</ecNumber>
    </recommendedName>
</protein>
<evidence type="ECO:0000313" key="11">
    <source>
        <dbReference type="EMBL" id="HIZ34709.1"/>
    </source>
</evidence>